<dbReference type="GeneID" id="36397525"/>
<reference evidence="2" key="1">
    <citation type="submission" date="2014-09" db="EMBL/GenBank/DDBJ databases">
        <authorList>
            <person name="Sharma Rahul"/>
            <person name="Thines Marco"/>
        </authorList>
    </citation>
    <scope>NUCLEOTIDE SEQUENCE [LARGE SCALE GENOMIC DNA]</scope>
</reference>
<evidence type="ECO:0000313" key="1">
    <source>
        <dbReference type="EMBL" id="CEG36382.1"/>
    </source>
</evidence>
<protein>
    <submittedName>
        <fullName evidence="1">Uncharacterized protein</fullName>
    </submittedName>
</protein>
<dbReference type="RefSeq" id="XP_024572751.1">
    <property type="nucleotide sequence ID" value="XM_024720190.1"/>
</dbReference>
<organism evidence="1 2">
    <name type="scientific">Plasmopara halstedii</name>
    <name type="common">Downy mildew of sunflower</name>
    <dbReference type="NCBI Taxonomy" id="4781"/>
    <lineage>
        <taxon>Eukaryota</taxon>
        <taxon>Sar</taxon>
        <taxon>Stramenopiles</taxon>
        <taxon>Oomycota</taxon>
        <taxon>Peronosporomycetes</taxon>
        <taxon>Peronosporales</taxon>
        <taxon>Peronosporaceae</taxon>
        <taxon>Plasmopara</taxon>
    </lineage>
</organism>
<sequence length="120" mass="13321">MFEKDFIHGVRLGCQGFDESACVESGLGESLRPIFLLDFLTEFGLSEVTQFPRLDKSQVLSNKSRRKPLLAFTNACLLIKQSGLIPVRLADGIISTSSVITFKHVPLFSLGHEQISKVPR</sequence>
<keyword evidence="2" id="KW-1185">Reference proteome</keyword>
<evidence type="ECO:0000313" key="2">
    <source>
        <dbReference type="Proteomes" id="UP000054928"/>
    </source>
</evidence>
<dbReference type="EMBL" id="CCYD01000193">
    <property type="protein sequence ID" value="CEG36382.1"/>
    <property type="molecule type" value="Genomic_DNA"/>
</dbReference>
<accession>A0A0P1A7Z1</accession>
<name>A0A0P1A7Z1_PLAHL</name>
<dbReference type="AlphaFoldDB" id="A0A0P1A7Z1"/>
<dbReference type="Proteomes" id="UP000054928">
    <property type="component" value="Unassembled WGS sequence"/>
</dbReference>
<proteinExistence type="predicted"/>